<keyword evidence="3" id="KW-1185">Reference proteome</keyword>
<dbReference type="InterPro" id="IPR035897">
    <property type="entry name" value="Toll_tir_struct_dom_sf"/>
</dbReference>
<comment type="caution">
    <text evidence="2">The sequence shown here is derived from an EMBL/GenBank/DDBJ whole genome shotgun (WGS) entry which is preliminary data.</text>
</comment>
<organism evidence="2 3">
    <name type="scientific">Solibacillus palustris</name>
    <dbReference type="NCBI Taxonomy" id="2908203"/>
    <lineage>
        <taxon>Bacteria</taxon>
        <taxon>Bacillati</taxon>
        <taxon>Bacillota</taxon>
        <taxon>Bacilli</taxon>
        <taxon>Bacillales</taxon>
        <taxon>Caryophanaceae</taxon>
        <taxon>Solibacillus</taxon>
    </lineage>
</organism>
<accession>A0ABS9UHI5</accession>
<evidence type="ECO:0000313" key="2">
    <source>
        <dbReference type="EMBL" id="MCH7323824.1"/>
    </source>
</evidence>
<dbReference type="Gene3D" id="3.40.50.10140">
    <property type="entry name" value="Toll/interleukin-1 receptor homology (TIR) domain"/>
    <property type="match status" value="1"/>
</dbReference>
<dbReference type="EMBL" id="JAKZFC010000010">
    <property type="protein sequence ID" value="MCH7323824.1"/>
    <property type="molecule type" value="Genomic_DNA"/>
</dbReference>
<gene>
    <name evidence="2" type="ORF">LZ480_18295</name>
</gene>
<dbReference type="RefSeq" id="WP_241370983.1">
    <property type="nucleotide sequence ID" value="NZ_JAKZFC010000010.1"/>
</dbReference>
<dbReference type="PROSITE" id="PS50104">
    <property type="entry name" value="TIR"/>
    <property type="match status" value="1"/>
</dbReference>
<evidence type="ECO:0000259" key="1">
    <source>
        <dbReference type="PROSITE" id="PS50104"/>
    </source>
</evidence>
<dbReference type="SUPFAM" id="SSF52200">
    <property type="entry name" value="Toll/Interleukin receptor TIR domain"/>
    <property type="match status" value="1"/>
</dbReference>
<protein>
    <submittedName>
        <fullName evidence="2">TIR domain-containing protein</fullName>
    </submittedName>
</protein>
<feature type="domain" description="TIR" evidence="1">
    <location>
        <begin position="14"/>
        <end position="155"/>
    </location>
</feature>
<proteinExistence type="predicted"/>
<reference evidence="2 3" key="1">
    <citation type="submission" date="2022-03" db="EMBL/GenBank/DDBJ databases">
        <authorList>
            <person name="Jo J.-H."/>
            <person name="Im W.-T."/>
        </authorList>
    </citation>
    <scope>NUCLEOTIDE SEQUENCE [LARGE SCALE GENOMIC DNA]</scope>
    <source>
        <strain evidence="2 3">MA9</strain>
    </source>
</reference>
<sequence length="271" mass="31076">MTAFIPQKEGTNNISKKIFISHSSKDRTICDAFIDLLEGIGLSENVILYSSSSRHGIPGDIDIFEYLRGHLDGGINVYYMLSDNYYQSVYCLNEMGAAWVKQNDSSTFLLPNFTKSIEGVIDNKKKAFTLNNPIDLVYLKNKLIAEFKIEVSEAKWEEIKNKFLNTVNAELEKFKGMQQLESLQQTEQAYAAEQEIRDKILHELEIEKVQVTIDKQAELYEKNAQIDVTKQVFEQILAGNTDVLKNLEQISKPQKQGYKINTHPANKKKRR</sequence>
<dbReference type="SMART" id="SM00255">
    <property type="entry name" value="TIR"/>
    <property type="match status" value="1"/>
</dbReference>
<dbReference type="Proteomes" id="UP001316087">
    <property type="component" value="Unassembled WGS sequence"/>
</dbReference>
<name>A0ABS9UHI5_9BACL</name>
<dbReference type="InterPro" id="IPR000157">
    <property type="entry name" value="TIR_dom"/>
</dbReference>
<evidence type="ECO:0000313" key="3">
    <source>
        <dbReference type="Proteomes" id="UP001316087"/>
    </source>
</evidence>